<reference evidence="1" key="1">
    <citation type="submission" date="2019-08" db="EMBL/GenBank/DDBJ databases">
        <authorList>
            <person name="Kucharzyk K."/>
            <person name="Murdoch R.W."/>
            <person name="Higgins S."/>
            <person name="Loffler F."/>
        </authorList>
    </citation>
    <scope>NUCLEOTIDE SEQUENCE</scope>
</reference>
<sequence>MAWTSEFLIDERVVEIIFGQDFQFNELPDLVKDMAVKLNENHSLWVLADCSALEKTSSLVKIYDFPKLYFAKGLDRRIKEAVILPLAAKPREALKFYETICRNLGLHVKAFNDRPAALSWLHQ</sequence>
<comment type="caution">
    <text evidence="1">The sequence shown here is derived from an EMBL/GenBank/DDBJ whole genome shotgun (WGS) entry which is preliminary data.</text>
</comment>
<organism evidence="1">
    <name type="scientific">bioreactor metagenome</name>
    <dbReference type="NCBI Taxonomy" id="1076179"/>
    <lineage>
        <taxon>unclassified sequences</taxon>
        <taxon>metagenomes</taxon>
        <taxon>ecological metagenomes</taxon>
    </lineage>
</organism>
<name>A0A645DB42_9ZZZZ</name>
<proteinExistence type="predicted"/>
<gene>
    <name evidence="1" type="ORF">SDC9_133226</name>
</gene>
<evidence type="ECO:0008006" key="2">
    <source>
        <dbReference type="Google" id="ProtNLM"/>
    </source>
</evidence>
<dbReference type="EMBL" id="VSSQ01034257">
    <property type="protein sequence ID" value="MPM86143.1"/>
    <property type="molecule type" value="Genomic_DNA"/>
</dbReference>
<dbReference type="AlphaFoldDB" id="A0A645DB42"/>
<evidence type="ECO:0000313" key="1">
    <source>
        <dbReference type="EMBL" id="MPM86143.1"/>
    </source>
</evidence>
<protein>
    <recommendedName>
        <fullName evidence="2">STAS/SEC14 domain-containing protein</fullName>
    </recommendedName>
</protein>
<accession>A0A645DB42</accession>